<name>A0A2H6KDR3_9APIC</name>
<proteinExistence type="predicted"/>
<accession>A0A2H6KDR3</accession>
<dbReference type="RefSeq" id="XP_028867370.1">
    <property type="nucleotide sequence ID" value="XM_029011537.1"/>
</dbReference>
<organism evidence="1 2">
    <name type="scientific">Babesia ovata</name>
    <dbReference type="NCBI Taxonomy" id="189622"/>
    <lineage>
        <taxon>Eukaryota</taxon>
        <taxon>Sar</taxon>
        <taxon>Alveolata</taxon>
        <taxon>Apicomplexa</taxon>
        <taxon>Aconoidasida</taxon>
        <taxon>Piroplasmida</taxon>
        <taxon>Babesiidae</taxon>
        <taxon>Babesia</taxon>
    </lineage>
</organism>
<dbReference type="GeneID" id="39874897"/>
<dbReference type="OrthoDB" id="364491at2759"/>
<dbReference type="AlphaFoldDB" id="A0A2H6KDR3"/>
<comment type="caution">
    <text evidence="1">The sequence shown here is derived from an EMBL/GenBank/DDBJ whole genome shotgun (WGS) entry which is preliminary data.</text>
</comment>
<dbReference type="VEuPathDB" id="PiroplasmaDB:BOVATA_026200"/>
<dbReference type="Proteomes" id="UP000236319">
    <property type="component" value="Unassembled WGS sequence"/>
</dbReference>
<evidence type="ECO:0000313" key="1">
    <source>
        <dbReference type="EMBL" id="GBE61127.1"/>
    </source>
</evidence>
<keyword evidence="2" id="KW-1185">Reference proteome</keyword>
<evidence type="ECO:0000313" key="2">
    <source>
        <dbReference type="Proteomes" id="UP000236319"/>
    </source>
</evidence>
<sequence length="202" mass="22674">MWNRARVKTGSLQALAQLNRLSRRYKIEKVQKLSANFERACWRSVRTAEERAYHQKYAFLRHCVDMINFRKADNRSRRVPLPNSAVSLASQFTGSNSSQLQKRVQSHIDDLTAGLPSCLSDTDASLVAAGGSHTAQLISRCRSHGLTMAECERAVCALSEIARLRTLHARLASYTTHTEGVEDKCYTKRELELMISGESGCQ</sequence>
<reference evidence="1 2" key="1">
    <citation type="journal article" date="2017" name="BMC Genomics">
        <title>Whole-genome assembly of Babesia ovata and comparative genomics between closely related pathogens.</title>
        <authorList>
            <person name="Yamagishi J."/>
            <person name="Asada M."/>
            <person name="Hakimi H."/>
            <person name="Tanaka T.Q."/>
            <person name="Sugimoto C."/>
            <person name="Kawazu S."/>
        </authorList>
    </citation>
    <scope>NUCLEOTIDE SEQUENCE [LARGE SCALE GENOMIC DNA]</scope>
    <source>
        <strain evidence="1 2">Miyake</strain>
    </source>
</reference>
<gene>
    <name evidence="1" type="ORF">BOVATA_026200</name>
</gene>
<protein>
    <submittedName>
        <fullName evidence="1">Uncharacterized protein</fullName>
    </submittedName>
</protein>
<dbReference type="EMBL" id="BDSA01000002">
    <property type="protein sequence ID" value="GBE61127.1"/>
    <property type="molecule type" value="Genomic_DNA"/>
</dbReference>